<keyword evidence="1" id="KW-1133">Transmembrane helix</keyword>
<sequence>MPIDLVKTGALLRAEREQKGISLGEVSHALCLRKSLIQSIESGNWDFLPHEVYVRSYLREYANFLKLDNMVIFELPGKQEETDEQTENLAEEEPRRKLRMLGGMRVKFSVRALIYPAILLVLLGFYIIEKTQRDHGTLQRVEATRPVSVATPAHVEDNAATPTVTEGNKATSPIVDGKRLMITCVERTWVSAVIDGSEKKEFMLNPEEMIVLHAQDRFELLIGNAGGVKLILNGKDTGFTGESGEVKRVEVS</sequence>
<dbReference type="GO" id="GO:0003677">
    <property type="term" value="F:DNA binding"/>
    <property type="evidence" value="ECO:0007669"/>
    <property type="project" value="InterPro"/>
</dbReference>
<evidence type="ECO:0000313" key="3">
    <source>
        <dbReference type="EMBL" id="NLW34221.1"/>
    </source>
</evidence>
<organism evidence="3 4">
    <name type="scientific">Syntrophorhabdus aromaticivorans</name>
    <dbReference type="NCBI Taxonomy" id="328301"/>
    <lineage>
        <taxon>Bacteria</taxon>
        <taxon>Pseudomonadati</taxon>
        <taxon>Thermodesulfobacteriota</taxon>
        <taxon>Syntrophorhabdia</taxon>
        <taxon>Syntrophorhabdales</taxon>
        <taxon>Syntrophorhabdaceae</taxon>
        <taxon>Syntrophorhabdus</taxon>
    </lineage>
</organism>
<dbReference type="InterPro" id="IPR001387">
    <property type="entry name" value="Cro/C1-type_HTH"/>
</dbReference>
<evidence type="ECO:0000259" key="2">
    <source>
        <dbReference type="PROSITE" id="PS50943"/>
    </source>
</evidence>
<keyword evidence="1" id="KW-0472">Membrane</keyword>
<feature type="domain" description="HTH cro/C1-type" evidence="2">
    <location>
        <begin position="12"/>
        <end position="44"/>
    </location>
</feature>
<evidence type="ECO:0000256" key="1">
    <source>
        <dbReference type="SAM" id="Phobius"/>
    </source>
</evidence>
<dbReference type="CDD" id="cd00093">
    <property type="entry name" value="HTH_XRE"/>
    <property type="match status" value="1"/>
</dbReference>
<dbReference type="InterPro" id="IPR050400">
    <property type="entry name" value="Bact_Cytoskel_RodZ"/>
</dbReference>
<reference evidence="3" key="2">
    <citation type="submission" date="2020-01" db="EMBL/GenBank/DDBJ databases">
        <authorList>
            <person name="Campanaro S."/>
        </authorList>
    </citation>
    <scope>NUCLEOTIDE SEQUENCE</scope>
    <source>
        <strain evidence="3">AS06rmzACSIP_7</strain>
    </source>
</reference>
<dbReference type="SUPFAM" id="SSF47413">
    <property type="entry name" value="lambda repressor-like DNA-binding domains"/>
    <property type="match status" value="1"/>
</dbReference>
<dbReference type="PROSITE" id="PS50943">
    <property type="entry name" value="HTH_CROC1"/>
    <property type="match status" value="1"/>
</dbReference>
<comment type="caution">
    <text evidence="3">The sequence shown here is derived from an EMBL/GenBank/DDBJ whole genome shotgun (WGS) entry which is preliminary data.</text>
</comment>
<dbReference type="Gene3D" id="1.10.260.40">
    <property type="entry name" value="lambda repressor-like DNA-binding domains"/>
    <property type="match status" value="1"/>
</dbReference>
<dbReference type="PANTHER" id="PTHR34475:SF1">
    <property type="entry name" value="CYTOSKELETON PROTEIN RODZ"/>
    <property type="match status" value="1"/>
</dbReference>
<dbReference type="InterPro" id="IPR025194">
    <property type="entry name" value="RodZ-like_C"/>
</dbReference>
<evidence type="ECO:0000313" key="4">
    <source>
        <dbReference type="Proteomes" id="UP000777265"/>
    </source>
</evidence>
<reference evidence="3" key="1">
    <citation type="journal article" date="2020" name="Biotechnol. Biofuels">
        <title>New insights from the biogas microbiome by comprehensive genome-resolved metagenomics of nearly 1600 species originating from multiple anaerobic digesters.</title>
        <authorList>
            <person name="Campanaro S."/>
            <person name="Treu L."/>
            <person name="Rodriguez-R L.M."/>
            <person name="Kovalovszki A."/>
            <person name="Ziels R.M."/>
            <person name="Maus I."/>
            <person name="Zhu X."/>
            <person name="Kougias P.G."/>
            <person name="Basile A."/>
            <person name="Luo G."/>
            <person name="Schluter A."/>
            <person name="Konstantinidis K.T."/>
            <person name="Angelidaki I."/>
        </authorList>
    </citation>
    <scope>NUCLEOTIDE SEQUENCE</scope>
    <source>
        <strain evidence="3">AS06rmzACSIP_7</strain>
    </source>
</reference>
<protein>
    <submittedName>
        <fullName evidence="3">Helix-turn-helix domain-containing protein</fullName>
    </submittedName>
</protein>
<accession>A0A971M264</accession>
<dbReference type="InterPro" id="IPR010982">
    <property type="entry name" value="Lambda_DNA-bd_dom_sf"/>
</dbReference>
<dbReference type="Proteomes" id="UP000777265">
    <property type="component" value="Unassembled WGS sequence"/>
</dbReference>
<feature type="transmembrane region" description="Helical" evidence="1">
    <location>
        <begin position="108"/>
        <end position="128"/>
    </location>
</feature>
<keyword evidence="1" id="KW-0812">Transmembrane</keyword>
<dbReference type="PANTHER" id="PTHR34475">
    <property type="match status" value="1"/>
</dbReference>
<proteinExistence type="predicted"/>
<dbReference type="Pfam" id="PF13464">
    <property type="entry name" value="RodZ_C"/>
    <property type="match status" value="1"/>
</dbReference>
<dbReference type="Pfam" id="PF13413">
    <property type="entry name" value="HTH_25"/>
    <property type="match status" value="1"/>
</dbReference>
<gene>
    <name evidence="3" type="ORF">GXY80_01895</name>
</gene>
<name>A0A971M264_9BACT</name>
<dbReference type="EMBL" id="JAAYEE010000032">
    <property type="protein sequence ID" value="NLW34221.1"/>
    <property type="molecule type" value="Genomic_DNA"/>
</dbReference>
<dbReference type="AlphaFoldDB" id="A0A971M264"/>